<gene>
    <name evidence="3" type="ORF">COLO4_19702</name>
</gene>
<dbReference type="OrthoDB" id="1301570at2759"/>
<dbReference type="AlphaFoldDB" id="A0A1R3J3Y6"/>
<feature type="compositionally biased region" description="Polar residues" evidence="1">
    <location>
        <begin position="210"/>
        <end position="221"/>
    </location>
</feature>
<dbReference type="Pfam" id="PF12776">
    <property type="entry name" value="Myb_DNA-bind_3"/>
    <property type="match status" value="1"/>
</dbReference>
<evidence type="ECO:0000259" key="2">
    <source>
        <dbReference type="Pfam" id="PF12776"/>
    </source>
</evidence>
<organism evidence="3 4">
    <name type="scientific">Corchorus olitorius</name>
    <dbReference type="NCBI Taxonomy" id="93759"/>
    <lineage>
        <taxon>Eukaryota</taxon>
        <taxon>Viridiplantae</taxon>
        <taxon>Streptophyta</taxon>
        <taxon>Embryophyta</taxon>
        <taxon>Tracheophyta</taxon>
        <taxon>Spermatophyta</taxon>
        <taxon>Magnoliopsida</taxon>
        <taxon>eudicotyledons</taxon>
        <taxon>Gunneridae</taxon>
        <taxon>Pentapetalae</taxon>
        <taxon>rosids</taxon>
        <taxon>malvids</taxon>
        <taxon>Malvales</taxon>
        <taxon>Malvaceae</taxon>
        <taxon>Grewioideae</taxon>
        <taxon>Apeibeae</taxon>
        <taxon>Corchorus</taxon>
    </lineage>
</organism>
<dbReference type="InterPro" id="IPR024752">
    <property type="entry name" value="Myb/SANT-like_dom"/>
</dbReference>
<keyword evidence="4" id="KW-1185">Reference proteome</keyword>
<protein>
    <recommendedName>
        <fullName evidence="2">Myb/SANT-like domain-containing protein</fullName>
    </recommendedName>
</protein>
<dbReference type="PANTHER" id="PTHR46250">
    <property type="entry name" value="MYB/SANT-LIKE DNA-BINDING DOMAIN PROTEIN-RELATED"/>
    <property type="match status" value="1"/>
</dbReference>
<evidence type="ECO:0000313" key="4">
    <source>
        <dbReference type="Proteomes" id="UP000187203"/>
    </source>
</evidence>
<accession>A0A1R3J3Y6</accession>
<evidence type="ECO:0000313" key="3">
    <source>
        <dbReference type="EMBL" id="OMO89538.1"/>
    </source>
</evidence>
<feature type="compositionally biased region" description="Basic and acidic residues" evidence="1">
    <location>
        <begin position="256"/>
        <end position="271"/>
    </location>
</feature>
<reference evidence="4" key="1">
    <citation type="submission" date="2013-09" db="EMBL/GenBank/DDBJ databases">
        <title>Corchorus olitorius genome sequencing.</title>
        <authorList>
            <person name="Alam M."/>
            <person name="Haque M.S."/>
            <person name="Islam M.S."/>
            <person name="Emdad E.M."/>
            <person name="Islam M.M."/>
            <person name="Ahmed B."/>
            <person name="Halim A."/>
            <person name="Hossen Q.M.M."/>
            <person name="Hossain M.Z."/>
            <person name="Ahmed R."/>
            <person name="Khan M.M."/>
            <person name="Islam R."/>
            <person name="Rashid M.M."/>
            <person name="Khan S.A."/>
            <person name="Rahman M.S."/>
            <person name="Alam M."/>
            <person name="Yahiya A.S."/>
            <person name="Khan M.S."/>
            <person name="Azam M.S."/>
            <person name="Haque T."/>
            <person name="Lashkar M.Z.H."/>
            <person name="Akhand A.I."/>
            <person name="Morshed G."/>
            <person name="Roy S."/>
            <person name="Uddin K.S."/>
            <person name="Rabeya T."/>
            <person name="Hossain A.S."/>
            <person name="Chowdhury A."/>
            <person name="Snigdha A.R."/>
            <person name="Mortoza M.S."/>
            <person name="Matin S.A."/>
            <person name="Hoque S.M.E."/>
            <person name="Islam M.K."/>
            <person name="Roy D.K."/>
            <person name="Haider R."/>
            <person name="Moosa M.M."/>
            <person name="Elias S.M."/>
            <person name="Hasan A.M."/>
            <person name="Jahan S."/>
            <person name="Shafiuddin M."/>
            <person name="Mahmood N."/>
            <person name="Shommy N.S."/>
        </authorList>
    </citation>
    <scope>NUCLEOTIDE SEQUENCE [LARGE SCALE GENOMIC DNA]</scope>
    <source>
        <strain evidence="4">cv. O-4</strain>
    </source>
</reference>
<dbReference type="EMBL" id="AWUE01016735">
    <property type="protein sequence ID" value="OMO89538.1"/>
    <property type="molecule type" value="Genomic_DNA"/>
</dbReference>
<feature type="region of interest" description="Disordered" evidence="1">
    <location>
        <begin position="1"/>
        <end position="26"/>
    </location>
</feature>
<feature type="region of interest" description="Disordered" evidence="1">
    <location>
        <begin position="210"/>
        <end position="271"/>
    </location>
</feature>
<evidence type="ECO:0000256" key="1">
    <source>
        <dbReference type="SAM" id="MobiDB-lite"/>
    </source>
</evidence>
<name>A0A1R3J3Y6_9ROSI</name>
<dbReference type="Proteomes" id="UP000187203">
    <property type="component" value="Unassembled WGS sequence"/>
</dbReference>
<dbReference type="PANTHER" id="PTHR46250:SF18">
    <property type="entry name" value="MYB_SANT-LIKE DOMAIN-CONTAINING PROTEIN"/>
    <property type="match status" value="1"/>
</dbReference>
<proteinExistence type="predicted"/>
<feature type="domain" description="Myb/SANT-like" evidence="2">
    <location>
        <begin position="27"/>
        <end position="123"/>
    </location>
</feature>
<sequence>MAMNREPRMGDVSTPSKLKNNKRSNHQWTPSQDIILVECCLELVNQGWKAENEFRGGFYIQVEKLMSKRISGCNIKGDPHIKSRIKTLKTQYRELRLLRSQGFGFGWDDINKCITCEDDTVWDGRVKSHKDAAGLRNKPFPSYDSLVVIYGTDQSNGEGVESAFESVQELDKEQTILETAEAAAKAHKGTMKDDFFGVDVELDDINETVFKSSNGTSNNAAKKTPQPDANVHSRKIKVSPGESSDESIGSQITKLTDVRDATRSEIGKVAT</sequence>
<comment type="caution">
    <text evidence="3">The sequence shown here is derived from an EMBL/GenBank/DDBJ whole genome shotgun (WGS) entry which is preliminary data.</text>
</comment>